<proteinExistence type="inferred from homology"/>
<evidence type="ECO:0000256" key="1">
    <source>
        <dbReference type="ARBA" id="ARBA00001933"/>
    </source>
</evidence>
<organism evidence="6 7">
    <name type="scientific">Brucella pituitosa</name>
    <dbReference type="NCBI Taxonomy" id="571256"/>
    <lineage>
        <taxon>Bacteria</taxon>
        <taxon>Pseudomonadati</taxon>
        <taxon>Pseudomonadota</taxon>
        <taxon>Alphaproteobacteria</taxon>
        <taxon>Hyphomicrobiales</taxon>
        <taxon>Brucellaceae</taxon>
        <taxon>Brucella/Ochrobactrum group</taxon>
        <taxon>Brucella</taxon>
    </lineage>
</organism>
<dbReference type="EMBL" id="JADIJS010000003">
    <property type="protein sequence ID" value="MBO1041176.1"/>
    <property type="molecule type" value="Genomic_DNA"/>
</dbReference>
<dbReference type="InterPro" id="IPR020578">
    <property type="entry name" value="Aminotrans_V_PyrdxlP_BS"/>
</dbReference>
<dbReference type="Gene3D" id="3.40.640.10">
    <property type="entry name" value="Type I PLP-dependent aspartate aminotransferase-like (Major domain)"/>
    <property type="match status" value="1"/>
</dbReference>
<dbReference type="PROSITE" id="PS00595">
    <property type="entry name" value="AA_TRANSFER_CLASS_5"/>
    <property type="match status" value="1"/>
</dbReference>
<keyword evidence="6" id="KW-0808">Transferase</keyword>
<comment type="cofactor">
    <cofactor evidence="1 4">
        <name>pyridoxal 5'-phosphate</name>
        <dbReference type="ChEBI" id="CHEBI:597326"/>
    </cofactor>
</comment>
<dbReference type="InterPro" id="IPR015422">
    <property type="entry name" value="PyrdxlP-dep_Trfase_small"/>
</dbReference>
<dbReference type="SUPFAM" id="SSF53383">
    <property type="entry name" value="PLP-dependent transferases"/>
    <property type="match status" value="1"/>
</dbReference>
<gene>
    <name evidence="6" type="ORF">IPV26_16020</name>
</gene>
<feature type="domain" description="Aminotransferase class V" evidence="5">
    <location>
        <begin position="21"/>
        <end position="370"/>
    </location>
</feature>
<dbReference type="Pfam" id="PF00266">
    <property type="entry name" value="Aminotran_5"/>
    <property type="match status" value="1"/>
</dbReference>
<keyword evidence="6" id="KW-0032">Aminotransferase</keyword>
<reference evidence="6 7" key="1">
    <citation type="submission" date="2020-10" db="EMBL/GenBank/DDBJ databases">
        <title>Genomic characterization of underground lake bacteria from Wind Cave National Park: Insight into the archetypical LuxI/LuxR and identification of LuxR solos.</title>
        <authorList>
            <person name="Wengert P.C."/>
            <person name="Savka M.A."/>
        </authorList>
    </citation>
    <scope>NUCLEOTIDE SEQUENCE [LARGE SCALE GENOMIC DNA]</scope>
    <source>
        <strain evidence="6 7">SD316</strain>
    </source>
</reference>
<evidence type="ECO:0000259" key="5">
    <source>
        <dbReference type="Pfam" id="PF00266"/>
    </source>
</evidence>
<keyword evidence="2" id="KW-0663">Pyridoxal phosphate</keyword>
<dbReference type="InterPro" id="IPR015424">
    <property type="entry name" value="PyrdxlP-dep_Trfase"/>
</dbReference>
<sequence length="378" mass="41634">MISDQKISELRRDIPYLNGRIYVDNAAVSPLSRSVRDASDQYNAIIAAQLREAKQLSQPYFEKGRMLAAKLIGSSPDHIAYVQNTSHGLSLVALGIDWRAGDNVVVCAQEFPSNYLCWLQLESLGVEVRKISATDGKLQPDTIREALDDRTRVVTVSHVQFYSGYRVDVASLGELCRENGALLVVDGTQSIGAIELDVAAAGIDVLVTSAHKWMMGPRGVGFASFSNRALDQITPRVVGWLSVNDPFDFNRTLDFLPDARRFEPGTPDGCGVFGLTERLSQIDELGIKAIETRILMLHEFLHNRAQENGLKVCYQFDKKSSSGITLLQKPGVATTDLLTVLAKNDVYASIRNGAIRISAHYYNTTDEIEQIVSILGSQ</sequence>
<dbReference type="PANTHER" id="PTHR43586:SF15">
    <property type="entry name" value="BLR3095 PROTEIN"/>
    <property type="match status" value="1"/>
</dbReference>
<dbReference type="PANTHER" id="PTHR43586">
    <property type="entry name" value="CYSTEINE DESULFURASE"/>
    <property type="match status" value="1"/>
</dbReference>
<evidence type="ECO:0000313" key="6">
    <source>
        <dbReference type="EMBL" id="MBO1041176.1"/>
    </source>
</evidence>
<dbReference type="Proteomes" id="UP000718278">
    <property type="component" value="Unassembled WGS sequence"/>
</dbReference>
<comment type="caution">
    <text evidence="6">The sequence shown here is derived from an EMBL/GenBank/DDBJ whole genome shotgun (WGS) entry which is preliminary data.</text>
</comment>
<protein>
    <submittedName>
        <fullName evidence="6">Aminotransferase class V-fold PLP-dependent enzyme</fullName>
    </submittedName>
</protein>
<dbReference type="RefSeq" id="WP_207489506.1">
    <property type="nucleotide sequence ID" value="NZ_JADIJS010000003.1"/>
</dbReference>
<name>A0ABS3K2N0_9HYPH</name>
<dbReference type="Gene3D" id="3.90.1150.10">
    <property type="entry name" value="Aspartate Aminotransferase, domain 1"/>
    <property type="match status" value="1"/>
</dbReference>
<dbReference type="GO" id="GO:0008483">
    <property type="term" value="F:transaminase activity"/>
    <property type="evidence" value="ECO:0007669"/>
    <property type="project" value="UniProtKB-KW"/>
</dbReference>
<evidence type="ECO:0000256" key="2">
    <source>
        <dbReference type="ARBA" id="ARBA00022898"/>
    </source>
</evidence>
<dbReference type="InterPro" id="IPR000192">
    <property type="entry name" value="Aminotrans_V_dom"/>
</dbReference>
<evidence type="ECO:0000313" key="7">
    <source>
        <dbReference type="Proteomes" id="UP000718278"/>
    </source>
</evidence>
<accession>A0ABS3K2N0</accession>
<keyword evidence="7" id="KW-1185">Reference proteome</keyword>
<comment type="similarity">
    <text evidence="3">Belongs to the class-V pyridoxal-phosphate-dependent aminotransferase family.</text>
</comment>
<dbReference type="InterPro" id="IPR015421">
    <property type="entry name" value="PyrdxlP-dep_Trfase_major"/>
</dbReference>
<evidence type="ECO:0000256" key="4">
    <source>
        <dbReference type="RuleBase" id="RU004504"/>
    </source>
</evidence>
<evidence type="ECO:0000256" key="3">
    <source>
        <dbReference type="RuleBase" id="RU004075"/>
    </source>
</evidence>